<evidence type="ECO:0000313" key="10">
    <source>
        <dbReference type="Proteomes" id="UP001597307"/>
    </source>
</evidence>
<keyword evidence="3 8" id="KW-0812">Transmembrane</keyword>
<evidence type="ECO:0000256" key="4">
    <source>
        <dbReference type="ARBA" id="ARBA00022746"/>
    </source>
</evidence>
<feature type="transmembrane region" description="Helical" evidence="8">
    <location>
        <begin position="80"/>
        <end position="100"/>
    </location>
</feature>
<name>A0ABW4Q3Q9_9MICC</name>
<dbReference type="RefSeq" id="WP_343880406.1">
    <property type="nucleotide sequence ID" value="NZ_BAAAIJ010000047.1"/>
</dbReference>
<dbReference type="Proteomes" id="UP001597307">
    <property type="component" value="Unassembled WGS sequence"/>
</dbReference>
<dbReference type="NCBIfam" id="TIGR03462">
    <property type="entry name" value="CarR_dom_SF"/>
    <property type="match status" value="1"/>
</dbReference>
<feature type="transmembrane region" description="Helical" evidence="8">
    <location>
        <begin position="36"/>
        <end position="60"/>
    </location>
</feature>
<keyword evidence="7" id="KW-0413">Isomerase</keyword>
<accession>A0ABW4Q3Q9</accession>
<feature type="transmembrane region" description="Helical" evidence="8">
    <location>
        <begin position="6"/>
        <end position="24"/>
    </location>
</feature>
<evidence type="ECO:0000256" key="1">
    <source>
        <dbReference type="ARBA" id="ARBA00004141"/>
    </source>
</evidence>
<keyword evidence="5 8" id="KW-1133">Transmembrane helix</keyword>
<protein>
    <submittedName>
        <fullName evidence="9">Lycopene cyclase domain-containing protein</fullName>
    </submittedName>
</protein>
<reference evidence="10" key="1">
    <citation type="journal article" date="2019" name="Int. J. Syst. Evol. Microbiol.">
        <title>The Global Catalogue of Microorganisms (GCM) 10K type strain sequencing project: providing services to taxonomists for standard genome sequencing and annotation.</title>
        <authorList>
            <consortium name="The Broad Institute Genomics Platform"/>
            <consortium name="The Broad Institute Genome Sequencing Center for Infectious Disease"/>
            <person name="Wu L."/>
            <person name="Ma J."/>
        </authorList>
    </citation>
    <scope>NUCLEOTIDE SEQUENCE [LARGE SCALE GENOMIC DNA]</scope>
    <source>
        <strain evidence="10">JCM 11496</strain>
    </source>
</reference>
<evidence type="ECO:0000256" key="6">
    <source>
        <dbReference type="ARBA" id="ARBA00023136"/>
    </source>
</evidence>
<dbReference type="EMBL" id="JBHUGA010000011">
    <property type="protein sequence ID" value="MFD1845975.1"/>
    <property type="molecule type" value="Genomic_DNA"/>
</dbReference>
<comment type="subcellular location">
    <subcellularLocation>
        <location evidence="1">Membrane</location>
        <topology evidence="1">Multi-pass membrane protein</topology>
    </subcellularLocation>
</comment>
<keyword evidence="6 8" id="KW-0472">Membrane</keyword>
<evidence type="ECO:0000256" key="5">
    <source>
        <dbReference type="ARBA" id="ARBA00022989"/>
    </source>
</evidence>
<gene>
    <name evidence="9" type="ORF">ACFSFX_05125</name>
</gene>
<evidence type="ECO:0000256" key="3">
    <source>
        <dbReference type="ARBA" id="ARBA00022692"/>
    </source>
</evidence>
<comment type="pathway">
    <text evidence="2">Carotenoid biosynthesis.</text>
</comment>
<evidence type="ECO:0000313" key="9">
    <source>
        <dbReference type="EMBL" id="MFD1845975.1"/>
    </source>
</evidence>
<proteinExistence type="predicted"/>
<evidence type="ECO:0000256" key="8">
    <source>
        <dbReference type="SAM" id="Phobius"/>
    </source>
</evidence>
<dbReference type="InterPro" id="IPR017825">
    <property type="entry name" value="Lycopene_cyclase_dom"/>
</dbReference>
<organism evidence="9 10">
    <name type="scientific">Arthrobacter flavus</name>
    <dbReference type="NCBI Taxonomy" id="95172"/>
    <lineage>
        <taxon>Bacteria</taxon>
        <taxon>Bacillati</taxon>
        <taxon>Actinomycetota</taxon>
        <taxon>Actinomycetes</taxon>
        <taxon>Micrococcales</taxon>
        <taxon>Micrococcaceae</taxon>
        <taxon>Arthrobacter</taxon>
    </lineage>
</organism>
<comment type="caution">
    <text evidence="9">The sequence shown here is derived from an EMBL/GenBank/DDBJ whole genome shotgun (WGS) entry which is preliminary data.</text>
</comment>
<evidence type="ECO:0000256" key="7">
    <source>
        <dbReference type="ARBA" id="ARBA00023235"/>
    </source>
</evidence>
<evidence type="ECO:0000256" key="2">
    <source>
        <dbReference type="ARBA" id="ARBA00004829"/>
    </source>
</evidence>
<keyword evidence="10" id="KW-1185">Reference proteome</keyword>
<keyword evidence="4" id="KW-0125">Carotenoid biosynthesis</keyword>
<sequence length="114" mass="12854">MGLIYLGALLFSLGGSMLLDWRFGLTFWRDARKATWTMILGISFFIVWDLFGIALGIFFRGITDLMTGILLAPELPLEEVFFLALLCYTTLNVLGAVAVWDGKRDRKREQESAA</sequence>